<reference evidence="1 2" key="1">
    <citation type="submission" date="2016-05" db="EMBL/GenBank/DDBJ databases">
        <title>A degradative enzymes factory behind the ericoid mycorrhizal symbiosis.</title>
        <authorList>
            <consortium name="DOE Joint Genome Institute"/>
            <person name="Martino E."/>
            <person name="Morin E."/>
            <person name="Grelet G."/>
            <person name="Kuo A."/>
            <person name="Kohler A."/>
            <person name="Daghino S."/>
            <person name="Barry K."/>
            <person name="Choi C."/>
            <person name="Cichocki N."/>
            <person name="Clum A."/>
            <person name="Copeland A."/>
            <person name="Hainaut M."/>
            <person name="Haridas S."/>
            <person name="Labutti K."/>
            <person name="Lindquist E."/>
            <person name="Lipzen A."/>
            <person name="Khouja H.-R."/>
            <person name="Murat C."/>
            <person name="Ohm R."/>
            <person name="Olson A."/>
            <person name="Spatafora J."/>
            <person name="Veneault-Fourrey C."/>
            <person name="Henrissat B."/>
            <person name="Grigoriev I."/>
            <person name="Martin F."/>
            <person name="Perotto S."/>
        </authorList>
    </citation>
    <scope>NUCLEOTIDE SEQUENCE [LARGE SCALE GENOMIC DNA]</scope>
    <source>
        <strain evidence="1 2">UAMH 7357</strain>
    </source>
</reference>
<accession>A0A2J6Q181</accession>
<organism evidence="1 2">
    <name type="scientific">Hyaloscypha hepaticicola</name>
    <dbReference type="NCBI Taxonomy" id="2082293"/>
    <lineage>
        <taxon>Eukaryota</taxon>
        <taxon>Fungi</taxon>
        <taxon>Dikarya</taxon>
        <taxon>Ascomycota</taxon>
        <taxon>Pezizomycotina</taxon>
        <taxon>Leotiomycetes</taxon>
        <taxon>Helotiales</taxon>
        <taxon>Hyaloscyphaceae</taxon>
        <taxon>Hyaloscypha</taxon>
    </lineage>
</organism>
<proteinExistence type="predicted"/>
<dbReference type="AlphaFoldDB" id="A0A2J6Q181"/>
<protein>
    <submittedName>
        <fullName evidence="1">Uncharacterized protein</fullName>
    </submittedName>
</protein>
<evidence type="ECO:0000313" key="2">
    <source>
        <dbReference type="Proteomes" id="UP000235672"/>
    </source>
</evidence>
<gene>
    <name evidence="1" type="ORF">NA56DRAFT_183409</name>
</gene>
<name>A0A2J6Q181_9HELO</name>
<keyword evidence="2" id="KW-1185">Reference proteome</keyword>
<evidence type="ECO:0000313" key="1">
    <source>
        <dbReference type="EMBL" id="PMD20043.1"/>
    </source>
</evidence>
<sequence length="178" mass="19984">MAVLFPVLGLLSSTPFYFSQMLHTSFSSLDNHFSNHLNAPFRATVLSPVSLRAPPFNIKHLKRVVGCSCGCSHHKTVAHHRLRGHLHSFHYSRASHYQCNTPVRSPQLSLRLDKLSLPVGGLCWLSFHHNNTTSYGRTSVPYGILNRKLSYDDAHYLGADTLNRVYVSISSPRSSRIS</sequence>
<dbReference type="Proteomes" id="UP000235672">
    <property type="component" value="Unassembled WGS sequence"/>
</dbReference>
<dbReference type="EMBL" id="KZ613486">
    <property type="protein sequence ID" value="PMD20043.1"/>
    <property type="molecule type" value="Genomic_DNA"/>
</dbReference>